<evidence type="ECO:0000256" key="4">
    <source>
        <dbReference type="ARBA" id="ARBA00022692"/>
    </source>
</evidence>
<dbReference type="PANTHER" id="PTHR14647">
    <property type="entry name" value="GALACTOSE-3-O-SULFOTRANSFERASE"/>
    <property type="match status" value="1"/>
</dbReference>
<keyword evidence="4" id="KW-0812">Transmembrane</keyword>
<dbReference type="GO" id="GO:0000139">
    <property type="term" value="C:Golgi membrane"/>
    <property type="evidence" value="ECO:0007669"/>
    <property type="project" value="UniProtKB-SubCell"/>
</dbReference>
<dbReference type="GeneID" id="109462500"/>
<evidence type="ECO:0000256" key="3">
    <source>
        <dbReference type="ARBA" id="ARBA00022679"/>
    </source>
</evidence>
<keyword evidence="7" id="KW-0333">Golgi apparatus</keyword>
<evidence type="ECO:0000313" key="10">
    <source>
        <dbReference type="Proteomes" id="UP000515135"/>
    </source>
</evidence>
<dbReference type="AlphaFoldDB" id="A0A6P4XRB0"/>
<keyword evidence="8" id="KW-0472">Membrane</keyword>
<name>A0A6P4XRB0_BRABE</name>
<protein>
    <submittedName>
        <fullName evidence="11">Galactose-3-O-sulfotransferase 2-like</fullName>
    </submittedName>
</protein>
<dbReference type="InterPro" id="IPR009729">
    <property type="entry name" value="Gal-3-0_sulfotransfrase"/>
</dbReference>
<evidence type="ECO:0000256" key="8">
    <source>
        <dbReference type="ARBA" id="ARBA00023136"/>
    </source>
</evidence>
<gene>
    <name evidence="11" type="primary">LOC109462500</name>
</gene>
<dbReference type="Pfam" id="PF06990">
    <property type="entry name" value="Gal-3-0_sulfotr"/>
    <property type="match status" value="1"/>
</dbReference>
<dbReference type="OrthoDB" id="514299at2759"/>
<evidence type="ECO:0000256" key="6">
    <source>
        <dbReference type="ARBA" id="ARBA00022989"/>
    </source>
</evidence>
<dbReference type="RefSeq" id="XP_019614613.1">
    <property type="nucleotide sequence ID" value="XM_019759054.1"/>
</dbReference>
<evidence type="ECO:0000313" key="11">
    <source>
        <dbReference type="RefSeq" id="XP_019614613.1"/>
    </source>
</evidence>
<keyword evidence="3" id="KW-0808">Transferase</keyword>
<reference evidence="11" key="1">
    <citation type="submission" date="2025-08" db="UniProtKB">
        <authorList>
            <consortium name="RefSeq"/>
        </authorList>
    </citation>
    <scope>IDENTIFICATION</scope>
    <source>
        <tissue evidence="11">Gonad</tissue>
    </source>
</reference>
<organism evidence="10 11">
    <name type="scientific">Branchiostoma belcheri</name>
    <name type="common">Amphioxus</name>
    <dbReference type="NCBI Taxonomy" id="7741"/>
    <lineage>
        <taxon>Eukaryota</taxon>
        <taxon>Metazoa</taxon>
        <taxon>Chordata</taxon>
        <taxon>Cephalochordata</taxon>
        <taxon>Leptocardii</taxon>
        <taxon>Amphioxiformes</taxon>
        <taxon>Branchiostomatidae</taxon>
        <taxon>Branchiostoma</taxon>
    </lineage>
</organism>
<keyword evidence="5" id="KW-0735">Signal-anchor</keyword>
<evidence type="ECO:0000256" key="9">
    <source>
        <dbReference type="ARBA" id="ARBA00023180"/>
    </source>
</evidence>
<dbReference type="KEGG" id="bbel:109462500"/>
<sequence>MMDRPQPTLTNGFADNSSRERLMSLVTLECCDQCTCLKPSQQFVFIKTHKTGSMTTVNIFQRYAINHNLTSLIARARSYVSWPFPPAEADYVHTTGEHYDALFGHMVYNKTWLQSKFPSNTAYISLIREPFSHLKSCMSFYSIPKLLNITSTNPIKTFLRDPWKYQNLSEAFFSFCNVTWDGTRNHLAFDLGYPTEGADDMEAAEAYIKELDEDFTLVLLLEHLDESLVLLRRLMRWEIQDVLYDIIPKNVRNYTYKSYTPTAEELANLRKWKAVDYRLYDMFNRSLWRKIEAEGPDFYQELQYYRELKTNVSFYCHVRPKRKSNLTFTVKPSQWSPEFVLDADYCWEMAARLGDGEGESISFRDRDKVMWEVVFLEYLFEDLQGG</sequence>
<dbReference type="PANTHER" id="PTHR14647:SF87">
    <property type="entry name" value="PUTATIVE-RELATED"/>
    <property type="match status" value="1"/>
</dbReference>
<keyword evidence="9" id="KW-0325">Glycoprotein</keyword>
<proteinExistence type="inferred from homology"/>
<dbReference type="Proteomes" id="UP000515135">
    <property type="component" value="Unplaced"/>
</dbReference>
<dbReference type="InterPro" id="IPR027417">
    <property type="entry name" value="P-loop_NTPase"/>
</dbReference>
<evidence type="ECO:0000256" key="1">
    <source>
        <dbReference type="ARBA" id="ARBA00004323"/>
    </source>
</evidence>
<comment type="similarity">
    <text evidence="2">Belongs to the galactose-3-O-sulfotransferase family.</text>
</comment>
<dbReference type="GO" id="GO:0009247">
    <property type="term" value="P:glycolipid biosynthetic process"/>
    <property type="evidence" value="ECO:0007669"/>
    <property type="project" value="InterPro"/>
</dbReference>
<evidence type="ECO:0000256" key="2">
    <source>
        <dbReference type="ARBA" id="ARBA00008124"/>
    </source>
</evidence>
<dbReference type="Gene3D" id="3.40.50.300">
    <property type="entry name" value="P-loop containing nucleotide triphosphate hydrolases"/>
    <property type="match status" value="1"/>
</dbReference>
<keyword evidence="10" id="KW-1185">Reference proteome</keyword>
<evidence type="ECO:0000256" key="7">
    <source>
        <dbReference type="ARBA" id="ARBA00023034"/>
    </source>
</evidence>
<dbReference type="GO" id="GO:0001733">
    <property type="term" value="F:galactosylceramide sulfotransferase activity"/>
    <property type="evidence" value="ECO:0007669"/>
    <property type="project" value="InterPro"/>
</dbReference>
<comment type="subcellular location">
    <subcellularLocation>
        <location evidence="1">Golgi apparatus membrane</location>
        <topology evidence="1">Single-pass type II membrane protein</topology>
    </subcellularLocation>
</comment>
<accession>A0A6P4XRB0</accession>
<evidence type="ECO:0000256" key="5">
    <source>
        <dbReference type="ARBA" id="ARBA00022968"/>
    </source>
</evidence>
<keyword evidence="6" id="KW-1133">Transmembrane helix</keyword>